<dbReference type="GO" id="GO:0016020">
    <property type="term" value="C:membrane"/>
    <property type="evidence" value="ECO:0007669"/>
    <property type="project" value="UniProtKB-SubCell"/>
</dbReference>
<dbReference type="Proteomes" id="UP000199308">
    <property type="component" value="Unassembled WGS sequence"/>
</dbReference>
<dbReference type="GO" id="GO:0030313">
    <property type="term" value="C:cell envelope"/>
    <property type="evidence" value="ECO:0007669"/>
    <property type="project" value="UniProtKB-SubCell"/>
</dbReference>
<evidence type="ECO:0000256" key="1">
    <source>
        <dbReference type="ARBA" id="ARBA00004141"/>
    </source>
</evidence>
<feature type="transmembrane region" description="Helical" evidence="9">
    <location>
        <begin position="300"/>
        <end position="319"/>
    </location>
</feature>
<evidence type="ECO:0000313" key="11">
    <source>
        <dbReference type="EMBL" id="SET32946.1"/>
    </source>
</evidence>
<evidence type="ECO:0000256" key="9">
    <source>
        <dbReference type="SAM" id="Phobius"/>
    </source>
</evidence>
<dbReference type="SUPFAM" id="SSF118215">
    <property type="entry name" value="Proton glutamate symport protein"/>
    <property type="match status" value="1"/>
</dbReference>
<feature type="transmembrane region" description="Helical" evidence="9">
    <location>
        <begin position="245"/>
        <end position="263"/>
    </location>
</feature>
<accession>A0A1I0DL98</accession>
<dbReference type="InterPro" id="IPR001991">
    <property type="entry name" value="Na-dicarboxylate_symporter"/>
</dbReference>
<dbReference type="EMBL" id="FOHK01000006">
    <property type="protein sequence ID" value="SET32946.1"/>
    <property type="molecule type" value="Genomic_DNA"/>
</dbReference>
<dbReference type="Pfam" id="PF00497">
    <property type="entry name" value="SBP_bac_3"/>
    <property type="match status" value="1"/>
</dbReference>
<feature type="transmembrane region" description="Helical" evidence="9">
    <location>
        <begin position="38"/>
        <end position="63"/>
    </location>
</feature>
<evidence type="ECO:0000256" key="4">
    <source>
        <dbReference type="ARBA" id="ARBA00022448"/>
    </source>
</evidence>
<dbReference type="PRINTS" id="PR00173">
    <property type="entry name" value="EDTRNSPORT"/>
</dbReference>
<keyword evidence="6" id="KW-0732">Signal</keyword>
<evidence type="ECO:0000256" key="8">
    <source>
        <dbReference type="ARBA" id="ARBA00023136"/>
    </source>
</evidence>
<evidence type="ECO:0000256" key="3">
    <source>
        <dbReference type="ARBA" id="ARBA00010333"/>
    </source>
</evidence>
<name>A0A1I0DL98_THASX</name>
<keyword evidence="7 9" id="KW-1133">Transmembrane helix</keyword>
<evidence type="ECO:0000256" key="5">
    <source>
        <dbReference type="ARBA" id="ARBA00022692"/>
    </source>
</evidence>
<dbReference type="OrthoDB" id="9791339at2"/>
<feature type="transmembrane region" description="Helical" evidence="9">
    <location>
        <begin position="205"/>
        <end position="233"/>
    </location>
</feature>
<feature type="transmembrane region" description="Helical" evidence="9">
    <location>
        <begin position="365"/>
        <end position="388"/>
    </location>
</feature>
<dbReference type="SMART" id="SM00062">
    <property type="entry name" value="PBPb"/>
    <property type="match status" value="1"/>
</dbReference>
<evidence type="ECO:0000256" key="7">
    <source>
        <dbReference type="ARBA" id="ARBA00022989"/>
    </source>
</evidence>
<evidence type="ECO:0000256" key="6">
    <source>
        <dbReference type="ARBA" id="ARBA00022729"/>
    </source>
</evidence>
<comment type="similarity">
    <text evidence="3">Belongs to the bacterial solute-binding protein 3 family.</text>
</comment>
<evidence type="ECO:0000313" key="12">
    <source>
        <dbReference type="Proteomes" id="UP000199308"/>
    </source>
</evidence>
<dbReference type="PANTHER" id="PTHR35936:SF19">
    <property type="entry name" value="AMINO-ACID-BINDING PROTEIN YXEM-RELATED"/>
    <property type="match status" value="1"/>
</dbReference>
<dbReference type="AlphaFoldDB" id="A0A1I0DL98"/>
<feature type="transmembrane region" description="Helical" evidence="9">
    <location>
        <begin position="12"/>
        <end position="32"/>
    </location>
</feature>
<evidence type="ECO:0000256" key="2">
    <source>
        <dbReference type="ARBA" id="ARBA00004196"/>
    </source>
</evidence>
<evidence type="ECO:0000259" key="10">
    <source>
        <dbReference type="SMART" id="SM00062"/>
    </source>
</evidence>
<dbReference type="GO" id="GO:0015293">
    <property type="term" value="F:symporter activity"/>
    <property type="evidence" value="ECO:0007669"/>
    <property type="project" value="InterPro"/>
</dbReference>
<protein>
    <submittedName>
        <fullName evidence="11">Na+/H+-dicarboxylate symporter</fullName>
    </submittedName>
</protein>
<dbReference type="InterPro" id="IPR001638">
    <property type="entry name" value="Solute-binding_3/MltF_N"/>
</dbReference>
<dbReference type="STRING" id="349064.SAMN05660429_01558"/>
<feature type="transmembrane region" description="Helical" evidence="9">
    <location>
        <begin position="400"/>
        <end position="422"/>
    </location>
</feature>
<keyword evidence="5 9" id="KW-0812">Transmembrane</keyword>
<reference evidence="11 12" key="1">
    <citation type="submission" date="2016-10" db="EMBL/GenBank/DDBJ databases">
        <authorList>
            <person name="de Groot N.N."/>
        </authorList>
    </citation>
    <scope>NUCLEOTIDE SEQUENCE [LARGE SCALE GENOMIC DNA]</scope>
    <source>
        <strain evidence="11 12">DSM 19706</strain>
    </source>
</reference>
<comment type="subcellular location">
    <subcellularLocation>
        <location evidence="2">Cell envelope</location>
    </subcellularLocation>
    <subcellularLocation>
        <location evidence="1">Membrane</location>
        <topology evidence="1">Multi-pass membrane protein</topology>
    </subcellularLocation>
</comment>
<dbReference type="RefSeq" id="WP_093329010.1">
    <property type="nucleotide sequence ID" value="NZ_AP027363.1"/>
</dbReference>
<feature type="transmembrane region" description="Helical" evidence="9">
    <location>
        <begin position="75"/>
        <end position="96"/>
    </location>
</feature>
<organism evidence="11 12">
    <name type="scientific">Thalassotalea agarivorans</name>
    <name type="common">Thalassomonas agarivorans</name>
    <dbReference type="NCBI Taxonomy" id="349064"/>
    <lineage>
        <taxon>Bacteria</taxon>
        <taxon>Pseudomonadati</taxon>
        <taxon>Pseudomonadota</taxon>
        <taxon>Gammaproteobacteria</taxon>
        <taxon>Alteromonadales</taxon>
        <taxon>Colwelliaceae</taxon>
        <taxon>Thalassotalea</taxon>
    </lineage>
</organism>
<feature type="transmembrane region" description="Helical" evidence="9">
    <location>
        <begin position="340"/>
        <end position="359"/>
    </location>
</feature>
<dbReference type="PANTHER" id="PTHR35936">
    <property type="entry name" value="MEMBRANE-BOUND LYTIC MUREIN TRANSGLYCOSYLASE F"/>
    <property type="match status" value="1"/>
</dbReference>
<dbReference type="SUPFAM" id="SSF53850">
    <property type="entry name" value="Periplasmic binding protein-like II"/>
    <property type="match status" value="1"/>
</dbReference>
<proteinExistence type="inferred from homology"/>
<dbReference type="Gene3D" id="1.10.3860.10">
    <property type="entry name" value="Sodium:dicarboxylate symporter"/>
    <property type="match status" value="1"/>
</dbReference>
<keyword evidence="4" id="KW-0813">Transport</keyword>
<keyword evidence="8 9" id="KW-0472">Membrane</keyword>
<sequence>MLKHIPQSARIVITMIIGILVGIYTDWYPAAINDLADGFIMALQMTALPYIFLSLVAGIGTLSSTNAKAVFKISIISLIILLCVSLVYVFAAPIAFPQWQTADFYSAHTVKTVEEFRLVDLFISANPFNAMANTAIPAVVLFSVLLGIGLITARQKRRTLVILDSLQQAVANVNTLVMKFAPLGVFCIALRAVNTLNPEAIDGMAVYMLSALTVVVLLSFVVLPALIAIFTPFRYKEIIRVSREALVTAFATGSFFVVIPIIVEKSKTLVAKISPADREAQSMPGIVVPISYSLPVGGKLIAILFTLFAAWFSGAYVSFSDYVNLVTKGLPQLFGTSTIAIPHMLDIFNVSGAMFEFFIVSENLIVSRLGALLSVMFSTCLVLLIATLSAKRLTLNVRKFVVNLMVIPLISLLCLLGLRYALNNIDYNYQGYEKFIDRDFLFEPVEAKFLKAPQQNSTNQSPYSSVLDRVKQRGFLRVGYFRDDLPYSFHNKQGKLVGFDIEIFHQLASDLGVGIEFVRIFHDDAQPLLASGYLDITSGIPVIPDNLQKYTMTIEYSRQELAFIVKDERRREFTRFADVIEREDLTIGIPETFFYKEAIRKTFRKPKAWEISTPRLFFREEYQHIDAMFFGAAAASGWTLLNPEYTVVVPKPKLPAIMMAFPINKDDSAFELYMRNWITMKVRSKDIERLFMYWIEGKQPQSFRKTN</sequence>
<dbReference type="InterPro" id="IPR018313">
    <property type="entry name" value="SBP_3_CS"/>
</dbReference>
<gene>
    <name evidence="11" type="ORF">SAMN05660429_01558</name>
</gene>
<feature type="transmembrane region" description="Helical" evidence="9">
    <location>
        <begin position="134"/>
        <end position="153"/>
    </location>
</feature>
<feature type="domain" description="Solute-binding protein family 3/N-terminal" evidence="10">
    <location>
        <begin position="475"/>
        <end position="698"/>
    </location>
</feature>
<dbReference type="Gene3D" id="3.40.190.10">
    <property type="entry name" value="Periplasmic binding protein-like II"/>
    <property type="match status" value="2"/>
</dbReference>
<dbReference type="Pfam" id="PF00375">
    <property type="entry name" value="SDF"/>
    <property type="match status" value="1"/>
</dbReference>
<dbReference type="InterPro" id="IPR036458">
    <property type="entry name" value="Na:dicarbo_symporter_sf"/>
</dbReference>
<feature type="transmembrane region" description="Helical" evidence="9">
    <location>
        <begin position="173"/>
        <end position="193"/>
    </location>
</feature>
<keyword evidence="12" id="KW-1185">Reference proteome</keyword>
<dbReference type="PROSITE" id="PS01039">
    <property type="entry name" value="SBP_BACTERIAL_3"/>
    <property type="match status" value="1"/>
</dbReference>